<dbReference type="Gene3D" id="3.30.70.270">
    <property type="match status" value="1"/>
</dbReference>
<evidence type="ECO:0000313" key="1">
    <source>
        <dbReference type="EMBL" id="KAH9296612.1"/>
    </source>
</evidence>
<feature type="non-terminal residue" evidence="1">
    <location>
        <position position="58"/>
    </location>
</feature>
<reference evidence="1 2" key="1">
    <citation type="journal article" date="2021" name="Nat. Plants">
        <title>The Taxus genome provides insights into paclitaxel biosynthesis.</title>
        <authorList>
            <person name="Xiong X."/>
            <person name="Gou J."/>
            <person name="Liao Q."/>
            <person name="Li Y."/>
            <person name="Zhou Q."/>
            <person name="Bi G."/>
            <person name="Li C."/>
            <person name="Du R."/>
            <person name="Wang X."/>
            <person name="Sun T."/>
            <person name="Guo L."/>
            <person name="Liang H."/>
            <person name="Lu P."/>
            <person name="Wu Y."/>
            <person name="Zhang Z."/>
            <person name="Ro D.K."/>
            <person name="Shang Y."/>
            <person name="Huang S."/>
            <person name="Yan J."/>
        </authorList>
    </citation>
    <scope>NUCLEOTIDE SEQUENCE [LARGE SCALE GENOMIC DNA]</scope>
    <source>
        <strain evidence="1">Ta-2019</strain>
    </source>
</reference>
<proteinExistence type="predicted"/>
<evidence type="ECO:0000313" key="2">
    <source>
        <dbReference type="Proteomes" id="UP000824469"/>
    </source>
</evidence>
<feature type="non-terminal residue" evidence="1">
    <location>
        <position position="1"/>
    </location>
</feature>
<gene>
    <name evidence="1" type="ORF">KI387_040200</name>
</gene>
<name>A0AA38C9N6_TAXCH</name>
<organism evidence="1 2">
    <name type="scientific">Taxus chinensis</name>
    <name type="common">Chinese yew</name>
    <name type="synonym">Taxus wallichiana var. chinensis</name>
    <dbReference type="NCBI Taxonomy" id="29808"/>
    <lineage>
        <taxon>Eukaryota</taxon>
        <taxon>Viridiplantae</taxon>
        <taxon>Streptophyta</taxon>
        <taxon>Embryophyta</taxon>
        <taxon>Tracheophyta</taxon>
        <taxon>Spermatophyta</taxon>
        <taxon>Pinopsida</taxon>
        <taxon>Pinidae</taxon>
        <taxon>Conifers II</taxon>
        <taxon>Cupressales</taxon>
        <taxon>Taxaceae</taxon>
        <taxon>Taxus</taxon>
    </lineage>
</organism>
<dbReference type="EMBL" id="JAHRHJ020000011">
    <property type="protein sequence ID" value="KAH9296612.1"/>
    <property type="molecule type" value="Genomic_DNA"/>
</dbReference>
<dbReference type="InterPro" id="IPR043502">
    <property type="entry name" value="DNA/RNA_pol_sf"/>
</dbReference>
<accession>A0AA38C9N6</accession>
<dbReference type="SUPFAM" id="SSF56672">
    <property type="entry name" value="DNA/RNA polymerases"/>
    <property type="match status" value="1"/>
</dbReference>
<dbReference type="OMA" id="SHEKCLM"/>
<dbReference type="InterPro" id="IPR043128">
    <property type="entry name" value="Rev_trsase/Diguanyl_cyclase"/>
</dbReference>
<keyword evidence="2" id="KW-1185">Reference proteome</keyword>
<dbReference type="AlphaFoldDB" id="A0AA38C9N6"/>
<sequence>YGDSFDEALQNLDKVLTKCERHQLSLSHEKCLMMMDQGIVLEHHISAQEIQVDPKKVE</sequence>
<dbReference type="Proteomes" id="UP000824469">
    <property type="component" value="Unassembled WGS sequence"/>
</dbReference>
<protein>
    <submittedName>
        <fullName evidence="1">Uncharacterized protein</fullName>
    </submittedName>
</protein>
<comment type="caution">
    <text evidence="1">The sequence shown here is derived from an EMBL/GenBank/DDBJ whole genome shotgun (WGS) entry which is preliminary data.</text>
</comment>